<comment type="caution">
    <text evidence="1">The sequence shown here is derived from an EMBL/GenBank/DDBJ whole genome shotgun (WGS) entry which is preliminary data.</text>
</comment>
<name>A0ABW2B229_9RHOB</name>
<protein>
    <recommendedName>
        <fullName evidence="3">Secreted protein</fullName>
    </recommendedName>
</protein>
<organism evidence="1 2">
    <name type="scientific">Sulfitobacter porphyrae</name>
    <dbReference type="NCBI Taxonomy" id="1246864"/>
    <lineage>
        <taxon>Bacteria</taxon>
        <taxon>Pseudomonadati</taxon>
        <taxon>Pseudomonadota</taxon>
        <taxon>Alphaproteobacteria</taxon>
        <taxon>Rhodobacterales</taxon>
        <taxon>Roseobacteraceae</taxon>
        <taxon>Sulfitobacter</taxon>
    </lineage>
</organism>
<sequence>MIGGDILLLPDVAALFLFHPLLASTAPSTARRFRIQNNGLPKMQPMRAPHNGNAAMDVVQDFLRRICLSSETTMI</sequence>
<accession>A0ABW2B229</accession>
<dbReference type="Proteomes" id="UP001596353">
    <property type="component" value="Unassembled WGS sequence"/>
</dbReference>
<gene>
    <name evidence="1" type="ORF">ACFQFQ_07880</name>
</gene>
<evidence type="ECO:0000313" key="2">
    <source>
        <dbReference type="Proteomes" id="UP001596353"/>
    </source>
</evidence>
<evidence type="ECO:0008006" key="3">
    <source>
        <dbReference type="Google" id="ProtNLM"/>
    </source>
</evidence>
<keyword evidence="2" id="KW-1185">Reference proteome</keyword>
<evidence type="ECO:0000313" key="1">
    <source>
        <dbReference type="EMBL" id="MFC6759433.1"/>
    </source>
</evidence>
<proteinExistence type="predicted"/>
<dbReference type="EMBL" id="JBHSWG010000001">
    <property type="protein sequence ID" value="MFC6759433.1"/>
    <property type="molecule type" value="Genomic_DNA"/>
</dbReference>
<reference evidence="2" key="1">
    <citation type="journal article" date="2019" name="Int. J. Syst. Evol. Microbiol.">
        <title>The Global Catalogue of Microorganisms (GCM) 10K type strain sequencing project: providing services to taxonomists for standard genome sequencing and annotation.</title>
        <authorList>
            <consortium name="The Broad Institute Genomics Platform"/>
            <consortium name="The Broad Institute Genome Sequencing Center for Infectious Disease"/>
            <person name="Wu L."/>
            <person name="Ma J."/>
        </authorList>
    </citation>
    <scope>NUCLEOTIDE SEQUENCE [LARGE SCALE GENOMIC DNA]</scope>
    <source>
        <strain evidence="2">CCUG 66188</strain>
    </source>
</reference>